<dbReference type="AlphaFoldDB" id="A0A9D3SFT3"/>
<accession>A0A9D3SFT3</accession>
<feature type="region of interest" description="Disordered" evidence="1">
    <location>
        <begin position="40"/>
        <end position="68"/>
    </location>
</feature>
<evidence type="ECO:0000256" key="1">
    <source>
        <dbReference type="SAM" id="MobiDB-lite"/>
    </source>
</evidence>
<sequence>MEAAPDPAVFVVKKTWCCGGSLALLQTAVIKGIIVFTPEPRGSTQQRRNDGARLNPAVSDRAGCTGPAGERVLIASPQETFQVSDGE</sequence>
<dbReference type="Proteomes" id="UP000824219">
    <property type="component" value="Linkage Group LG23"/>
</dbReference>
<proteinExistence type="predicted"/>
<evidence type="ECO:0000313" key="3">
    <source>
        <dbReference type="Proteomes" id="UP000824219"/>
    </source>
</evidence>
<evidence type="ECO:0000313" key="2">
    <source>
        <dbReference type="EMBL" id="KAG7318048.1"/>
    </source>
</evidence>
<keyword evidence="3" id="KW-1185">Reference proteome</keyword>
<organism evidence="2 3">
    <name type="scientific">Hemibagrus wyckioides</name>
    <dbReference type="NCBI Taxonomy" id="337641"/>
    <lineage>
        <taxon>Eukaryota</taxon>
        <taxon>Metazoa</taxon>
        <taxon>Chordata</taxon>
        <taxon>Craniata</taxon>
        <taxon>Vertebrata</taxon>
        <taxon>Euteleostomi</taxon>
        <taxon>Actinopterygii</taxon>
        <taxon>Neopterygii</taxon>
        <taxon>Teleostei</taxon>
        <taxon>Ostariophysi</taxon>
        <taxon>Siluriformes</taxon>
        <taxon>Bagridae</taxon>
        <taxon>Hemibagrus</taxon>
    </lineage>
</organism>
<name>A0A9D3SFT3_9TELE</name>
<comment type="caution">
    <text evidence="2">The sequence shown here is derived from an EMBL/GenBank/DDBJ whole genome shotgun (WGS) entry which is preliminary data.</text>
</comment>
<gene>
    <name evidence="2" type="ORF">KOW79_019083</name>
</gene>
<reference evidence="2 3" key="1">
    <citation type="submission" date="2021-06" db="EMBL/GenBank/DDBJ databases">
        <title>Chromosome-level genome assembly of the red-tail catfish (Hemibagrus wyckioides).</title>
        <authorList>
            <person name="Shao F."/>
        </authorList>
    </citation>
    <scope>NUCLEOTIDE SEQUENCE [LARGE SCALE GENOMIC DNA]</scope>
    <source>
        <strain evidence="2">EC202008001</strain>
        <tissue evidence="2">Blood</tissue>
    </source>
</reference>
<dbReference type="EMBL" id="JAHKSW010000023">
    <property type="protein sequence ID" value="KAG7318048.1"/>
    <property type="molecule type" value="Genomic_DNA"/>
</dbReference>
<protein>
    <submittedName>
        <fullName evidence="2">Uncharacterized protein</fullName>
    </submittedName>
</protein>